<proteinExistence type="predicted"/>
<dbReference type="Proteomes" id="UP000004506">
    <property type="component" value="Unassembled WGS sequence"/>
</dbReference>
<name>A0AA86Z2N6_PROST</name>
<sequence length="40" mass="4653">MTKIFGVGFSCGCQWLFCFEKTDKQICRNEPLNTCILQYS</sequence>
<protein>
    <submittedName>
        <fullName evidence="1">Uncharacterized protein</fullName>
    </submittedName>
</protein>
<reference evidence="1 2" key="3">
    <citation type="submission" date="2008-05" db="EMBL/GenBank/DDBJ databases">
        <authorList>
            <person name="Fulton L."/>
            <person name="Clifton S."/>
            <person name="Fulton B."/>
            <person name="Xu J."/>
            <person name="Minx P."/>
            <person name="Pepin K.H."/>
            <person name="Johnson M."/>
            <person name="Thiruvilangam P."/>
            <person name="Bhonagiri V."/>
            <person name="Nash W.E."/>
            <person name="Mardis E.R."/>
            <person name="Wilson R.K."/>
        </authorList>
    </citation>
    <scope>NUCLEOTIDE SEQUENCE [LARGE SCALE GENOMIC DNA]</scope>
    <source>
        <strain evidence="1 2">ATCC 25827</strain>
    </source>
</reference>
<comment type="caution">
    <text evidence="1">The sequence shown here is derived from an EMBL/GenBank/DDBJ whole genome shotgun (WGS) entry which is preliminary data.</text>
</comment>
<gene>
    <name evidence="1" type="ORF">PROSTU_00797</name>
</gene>
<reference evidence="2" key="2">
    <citation type="submission" date="2008-04" db="EMBL/GenBank/DDBJ databases">
        <title>Draft genome sequence of Providencia stuartii(ATCC 25827).</title>
        <authorList>
            <person name="Sudarsanam P."/>
            <person name="Ley R."/>
            <person name="Guruge J."/>
            <person name="Turnbaugh P.J."/>
            <person name="Mahowald M."/>
            <person name="Liep D."/>
            <person name="Gordon J."/>
        </authorList>
    </citation>
    <scope>NUCLEOTIDE SEQUENCE [LARGE SCALE GENOMIC DNA]</scope>
    <source>
        <strain evidence="2">ATCC 25827</strain>
    </source>
</reference>
<evidence type="ECO:0000313" key="1">
    <source>
        <dbReference type="EMBL" id="EDU61209.1"/>
    </source>
</evidence>
<dbReference type="EMBL" id="ABJD02000079">
    <property type="protein sequence ID" value="EDU61209.1"/>
    <property type="molecule type" value="Genomic_DNA"/>
</dbReference>
<evidence type="ECO:0000313" key="2">
    <source>
        <dbReference type="Proteomes" id="UP000004506"/>
    </source>
</evidence>
<reference evidence="2" key="1">
    <citation type="submission" date="2008-04" db="EMBL/GenBank/DDBJ databases">
        <title>Draft genome sequence of Providencia stuartii (ATCC 25827).</title>
        <authorList>
            <person name="Sudarsanam P."/>
            <person name="Ley R."/>
            <person name="Guruge J."/>
            <person name="Turnbaugh P.J."/>
            <person name="Mahowald M."/>
            <person name="Liep D."/>
            <person name="Gordon J."/>
        </authorList>
    </citation>
    <scope>NUCLEOTIDE SEQUENCE [LARGE SCALE GENOMIC DNA]</scope>
    <source>
        <strain evidence="2">ATCC 25827</strain>
    </source>
</reference>
<organism evidence="1 2">
    <name type="scientific">Providencia stuartii ATCC 25827</name>
    <dbReference type="NCBI Taxonomy" id="471874"/>
    <lineage>
        <taxon>Bacteria</taxon>
        <taxon>Pseudomonadati</taxon>
        <taxon>Pseudomonadota</taxon>
        <taxon>Gammaproteobacteria</taxon>
        <taxon>Enterobacterales</taxon>
        <taxon>Morganellaceae</taxon>
        <taxon>Providencia</taxon>
    </lineage>
</organism>
<accession>A0AA86Z2N6</accession>
<dbReference type="AlphaFoldDB" id="A0AA86Z2N6"/>